<name>K9XR22_STAC7</name>
<dbReference type="EMBL" id="CP003653">
    <property type="protein sequence ID" value="AFZ34516.1"/>
    <property type="molecule type" value="Genomic_DNA"/>
</dbReference>
<dbReference type="OrthoDB" id="572666at2"/>
<dbReference type="HOGENOM" id="CLU_121966_0_0_3"/>
<dbReference type="RefSeq" id="WP_015192189.1">
    <property type="nucleotide sequence ID" value="NC_019748.1"/>
</dbReference>
<feature type="transmembrane region" description="Helical" evidence="1">
    <location>
        <begin position="38"/>
        <end position="55"/>
    </location>
</feature>
<organism evidence="2 3">
    <name type="scientific">Stanieria cyanosphaera (strain ATCC 29371 / PCC 7437)</name>
    <dbReference type="NCBI Taxonomy" id="111780"/>
    <lineage>
        <taxon>Bacteria</taxon>
        <taxon>Bacillati</taxon>
        <taxon>Cyanobacteriota</taxon>
        <taxon>Cyanophyceae</taxon>
        <taxon>Pleurocapsales</taxon>
        <taxon>Dermocarpellaceae</taxon>
        <taxon>Stanieria</taxon>
    </lineage>
</organism>
<protein>
    <submittedName>
        <fullName evidence="2">Uncharacterized protein</fullName>
    </submittedName>
</protein>
<feature type="transmembrane region" description="Helical" evidence="1">
    <location>
        <begin position="7"/>
        <end position="26"/>
    </location>
</feature>
<dbReference type="Proteomes" id="UP000010473">
    <property type="component" value="Chromosome"/>
</dbReference>
<sequence length="140" mass="15693">MLQLPGFWLTFLYYFAVTNLIVAITVSQGMGIDWQDKSIYQLGVFLGLIAGLLGAKFNRNITINKAFKNQKTLVKTLNQSLAEMGFQAKSELDDFTVYEKSKLAAIFAGKVFVKIEKNLKCVTITGRASVIEKLNQIFDN</sequence>
<keyword evidence="1" id="KW-1133">Transmembrane helix</keyword>
<evidence type="ECO:0000313" key="3">
    <source>
        <dbReference type="Proteomes" id="UP000010473"/>
    </source>
</evidence>
<dbReference type="AlphaFoldDB" id="K9XR22"/>
<keyword evidence="1" id="KW-0472">Membrane</keyword>
<gene>
    <name evidence="2" type="ordered locus">Sta7437_0934</name>
</gene>
<reference evidence="3" key="1">
    <citation type="journal article" date="2013" name="Proc. Natl. Acad. Sci. U.S.A.">
        <title>Improving the coverage of the cyanobacterial phylum using diversity-driven genome sequencing.</title>
        <authorList>
            <person name="Shih P.M."/>
            <person name="Wu D."/>
            <person name="Latifi A."/>
            <person name="Axen S.D."/>
            <person name="Fewer D.P."/>
            <person name="Talla E."/>
            <person name="Calteau A."/>
            <person name="Cai F."/>
            <person name="Tandeau de Marsac N."/>
            <person name="Rippka R."/>
            <person name="Herdman M."/>
            <person name="Sivonen K."/>
            <person name="Coursin T."/>
            <person name="Laurent T."/>
            <person name="Goodwin L."/>
            <person name="Nolan M."/>
            <person name="Davenport K.W."/>
            <person name="Han C.S."/>
            <person name="Rubin E.M."/>
            <person name="Eisen J.A."/>
            <person name="Woyke T."/>
            <person name="Gugger M."/>
            <person name="Kerfeld C.A."/>
        </authorList>
    </citation>
    <scope>NUCLEOTIDE SEQUENCE [LARGE SCALE GENOMIC DNA]</scope>
    <source>
        <strain evidence="3">ATCC 29371 / PCC 7437</strain>
    </source>
</reference>
<proteinExistence type="predicted"/>
<dbReference type="STRING" id="111780.Sta7437_0934"/>
<keyword evidence="3" id="KW-1185">Reference proteome</keyword>
<dbReference type="eggNOG" id="ENOG50330TU">
    <property type="taxonomic scope" value="Bacteria"/>
</dbReference>
<keyword evidence="1" id="KW-0812">Transmembrane</keyword>
<accession>K9XR22</accession>
<evidence type="ECO:0000313" key="2">
    <source>
        <dbReference type="EMBL" id="AFZ34516.1"/>
    </source>
</evidence>
<evidence type="ECO:0000256" key="1">
    <source>
        <dbReference type="SAM" id="Phobius"/>
    </source>
</evidence>
<dbReference type="KEGG" id="scs:Sta7437_0934"/>